<reference evidence="1" key="2">
    <citation type="journal article" date="2015" name="Data Brief">
        <title>Shoot transcriptome of the giant reed, Arundo donax.</title>
        <authorList>
            <person name="Barrero R.A."/>
            <person name="Guerrero F.D."/>
            <person name="Moolhuijzen P."/>
            <person name="Goolsby J.A."/>
            <person name="Tidwell J."/>
            <person name="Bellgard S.E."/>
            <person name="Bellgard M.I."/>
        </authorList>
    </citation>
    <scope>NUCLEOTIDE SEQUENCE</scope>
    <source>
        <tissue evidence="1">Shoot tissue taken approximately 20 cm above the soil surface</tissue>
    </source>
</reference>
<accession>A0A0A9FF33</accession>
<proteinExistence type="predicted"/>
<evidence type="ECO:0000313" key="1">
    <source>
        <dbReference type="EMBL" id="JAE10962.1"/>
    </source>
</evidence>
<dbReference type="AlphaFoldDB" id="A0A0A9FF33"/>
<reference evidence="1" key="1">
    <citation type="submission" date="2014-09" db="EMBL/GenBank/DDBJ databases">
        <authorList>
            <person name="Magalhaes I.L.F."/>
            <person name="Oliveira U."/>
            <person name="Santos F.R."/>
            <person name="Vidigal T.H.D.A."/>
            <person name="Brescovit A.D."/>
            <person name="Santos A.J."/>
        </authorList>
    </citation>
    <scope>NUCLEOTIDE SEQUENCE</scope>
    <source>
        <tissue evidence="1">Shoot tissue taken approximately 20 cm above the soil surface</tissue>
    </source>
</reference>
<protein>
    <submittedName>
        <fullName evidence="1">Uncharacterized protein</fullName>
    </submittedName>
</protein>
<dbReference type="EMBL" id="GBRH01186934">
    <property type="protein sequence ID" value="JAE10962.1"/>
    <property type="molecule type" value="Transcribed_RNA"/>
</dbReference>
<sequence>MITETYRGNQHNPRLISPLFFSPLPQMVFLVQHSTMETGKKTS</sequence>
<name>A0A0A9FF33_ARUDO</name>
<organism evidence="1">
    <name type="scientific">Arundo donax</name>
    <name type="common">Giant reed</name>
    <name type="synonym">Donax arundinaceus</name>
    <dbReference type="NCBI Taxonomy" id="35708"/>
    <lineage>
        <taxon>Eukaryota</taxon>
        <taxon>Viridiplantae</taxon>
        <taxon>Streptophyta</taxon>
        <taxon>Embryophyta</taxon>
        <taxon>Tracheophyta</taxon>
        <taxon>Spermatophyta</taxon>
        <taxon>Magnoliopsida</taxon>
        <taxon>Liliopsida</taxon>
        <taxon>Poales</taxon>
        <taxon>Poaceae</taxon>
        <taxon>PACMAD clade</taxon>
        <taxon>Arundinoideae</taxon>
        <taxon>Arundineae</taxon>
        <taxon>Arundo</taxon>
    </lineage>
</organism>